<feature type="chain" id="PRO_5001799920" evidence="1">
    <location>
        <begin position="22"/>
        <end position="270"/>
    </location>
</feature>
<dbReference type="CDD" id="cd09626">
    <property type="entry name" value="DOMON_glucodextranase_like"/>
    <property type="match status" value="1"/>
</dbReference>
<protein>
    <submittedName>
        <fullName evidence="3">Membrane-anchored protein</fullName>
    </submittedName>
</protein>
<dbReference type="Proteomes" id="UP000028725">
    <property type="component" value="Unassembled WGS sequence"/>
</dbReference>
<organism evidence="3 4">
    <name type="scientific">Hyalangium minutum</name>
    <dbReference type="NCBI Taxonomy" id="394096"/>
    <lineage>
        <taxon>Bacteria</taxon>
        <taxon>Pseudomonadati</taxon>
        <taxon>Myxococcota</taxon>
        <taxon>Myxococcia</taxon>
        <taxon>Myxococcales</taxon>
        <taxon>Cystobacterineae</taxon>
        <taxon>Archangiaceae</taxon>
        <taxon>Hyalangium</taxon>
    </lineage>
</organism>
<feature type="domain" description="Glucodextranase-like C-terminal" evidence="2">
    <location>
        <begin position="26"/>
        <end position="261"/>
    </location>
</feature>
<keyword evidence="1" id="KW-0732">Signal</keyword>
<feature type="signal peptide" evidence="1">
    <location>
        <begin position="1"/>
        <end position="21"/>
    </location>
</feature>
<name>A0A085WMJ4_9BACT</name>
<evidence type="ECO:0000313" key="4">
    <source>
        <dbReference type="Proteomes" id="UP000028725"/>
    </source>
</evidence>
<dbReference type="AlphaFoldDB" id="A0A085WMJ4"/>
<proteinExistence type="predicted"/>
<dbReference type="SUPFAM" id="SSF49344">
    <property type="entry name" value="CBD9-like"/>
    <property type="match status" value="1"/>
</dbReference>
<evidence type="ECO:0000256" key="1">
    <source>
        <dbReference type="SAM" id="SignalP"/>
    </source>
</evidence>
<dbReference type="OrthoDB" id="9806081at2"/>
<dbReference type="Pfam" id="PF09985">
    <property type="entry name" value="Glucodextran_C"/>
    <property type="match status" value="1"/>
</dbReference>
<keyword evidence="4" id="KW-1185">Reference proteome</keyword>
<dbReference type="RefSeq" id="WP_044187491.1">
    <property type="nucleotide sequence ID" value="NZ_JMCB01000005.1"/>
</dbReference>
<reference evidence="3 4" key="1">
    <citation type="submission" date="2014-04" db="EMBL/GenBank/DDBJ databases">
        <title>Genome assembly of Hyalangium minutum DSM 14724.</title>
        <authorList>
            <person name="Sharma G."/>
            <person name="Subramanian S."/>
        </authorList>
    </citation>
    <scope>NUCLEOTIDE SEQUENCE [LARGE SCALE GENOMIC DNA]</scope>
    <source>
        <strain evidence="3 4">DSM 14724</strain>
    </source>
</reference>
<dbReference type="InterPro" id="IPR019248">
    <property type="entry name" value="Glucodextran_C"/>
</dbReference>
<sequence>MKTRVATLTLAASLLSLPAFADGKVTFKDPSGDDNGPGTYKYPTDTVYKKASFDITEFTAEKKGNKVDFQVTLGTNLEDPWKMGNGFATQMVFVFIDTDGKEGSGHTDAPPGLNVQFAPDSAWDKLVILSPQAPARVRKEVETKAAGLKDDIIVPERTKGSGKKITGSVDAESLKGDPSQWGFQVVMQSNEGFPSGNDLLTRKVNEYEGQHRFGGGNDGDCDPQVIDILAGSGKGDASEKQAQYDMLKYECGAEGASKTKATLKMVRQSK</sequence>
<dbReference type="STRING" id="394096.DB31_6809"/>
<evidence type="ECO:0000313" key="3">
    <source>
        <dbReference type="EMBL" id="KFE68907.1"/>
    </source>
</evidence>
<accession>A0A085WMJ4</accession>
<dbReference type="Gene3D" id="2.60.40.1190">
    <property type="match status" value="1"/>
</dbReference>
<gene>
    <name evidence="3" type="ORF">DB31_6809</name>
</gene>
<evidence type="ECO:0000259" key="2">
    <source>
        <dbReference type="Pfam" id="PF09985"/>
    </source>
</evidence>
<comment type="caution">
    <text evidence="3">The sequence shown here is derived from an EMBL/GenBank/DDBJ whole genome shotgun (WGS) entry which is preliminary data.</text>
</comment>
<dbReference type="EMBL" id="JMCB01000005">
    <property type="protein sequence ID" value="KFE68907.1"/>
    <property type="molecule type" value="Genomic_DNA"/>
</dbReference>